<name>A0ABT6FZH3_9FLAO</name>
<dbReference type="EMBL" id="JARSBN010000002">
    <property type="protein sequence ID" value="MDG4715191.1"/>
    <property type="molecule type" value="Genomic_DNA"/>
</dbReference>
<dbReference type="RefSeq" id="WP_278004654.1">
    <property type="nucleotide sequence ID" value="NZ_JARSBN010000002.1"/>
</dbReference>
<evidence type="ECO:0000313" key="2">
    <source>
        <dbReference type="Proteomes" id="UP001529085"/>
    </source>
</evidence>
<keyword evidence="2" id="KW-1185">Reference proteome</keyword>
<comment type="caution">
    <text evidence="1">The sequence shown here is derived from an EMBL/GenBank/DDBJ whole genome shotgun (WGS) entry which is preliminary data.</text>
</comment>
<dbReference type="Proteomes" id="UP001529085">
    <property type="component" value="Unassembled WGS sequence"/>
</dbReference>
<accession>A0ABT6FZH3</accession>
<reference evidence="1 2" key="1">
    <citation type="submission" date="2023-03" db="EMBL/GenBank/DDBJ databases">
        <title>Strain YYF002 represents a novel species in the genus Winogradskyella isolated from seawater.</title>
        <authorList>
            <person name="Fu Z.-Y."/>
        </authorList>
    </citation>
    <scope>NUCLEOTIDE SEQUENCE [LARGE SCALE GENOMIC DNA]</scope>
    <source>
        <strain evidence="1 2">YYF002</strain>
    </source>
</reference>
<organism evidence="1 2">
    <name type="scientific">Winogradskyella marincola</name>
    <dbReference type="NCBI Taxonomy" id="3037795"/>
    <lineage>
        <taxon>Bacteria</taxon>
        <taxon>Pseudomonadati</taxon>
        <taxon>Bacteroidota</taxon>
        <taxon>Flavobacteriia</taxon>
        <taxon>Flavobacteriales</taxon>
        <taxon>Flavobacteriaceae</taxon>
        <taxon>Winogradskyella</taxon>
    </lineage>
</organism>
<dbReference type="Gene3D" id="3.40.50.300">
    <property type="entry name" value="P-loop containing nucleotide triphosphate hydrolases"/>
    <property type="match status" value="1"/>
</dbReference>
<proteinExistence type="predicted"/>
<dbReference type="InterPro" id="IPR027417">
    <property type="entry name" value="P-loop_NTPase"/>
</dbReference>
<evidence type="ECO:0000313" key="1">
    <source>
        <dbReference type="EMBL" id="MDG4715191.1"/>
    </source>
</evidence>
<gene>
    <name evidence="1" type="ORF">P7122_04860</name>
</gene>
<protein>
    <submittedName>
        <fullName evidence="1">Uncharacterized protein</fullName>
    </submittedName>
</protein>
<sequence>MIEGKKDVLESFSEVLDKFLPWAQSDDVLCVKFEHLIGPNGGGDKHKQEEAVKSICNHISIELNQGQLEDICNKIYSVKSSTFNKGKIGN</sequence>